<dbReference type="GeneID" id="36549647"/>
<dbReference type="Proteomes" id="UP000234254">
    <property type="component" value="Unassembled WGS sequence"/>
</dbReference>
<protein>
    <submittedName>
        <fullName evidence="1">Uncharacterized protein</fullName>
    </submittedName>
</protein>
<dbReference type="VEuPathDB" id="FungiDB:P168DRAFT_70396"/>
<name>A0A2I1CSL9_ASPC2</name>
<dbReference type="EMBL" id="MSFM01000014">
    <property type="protein sequence ID" value="PKY00623.1"/>
    <property type="molecule type" value="Genomic_DNA"/>
</dbReference>
<gene>
    <name evidence="1" type="ORF">P168DRAFT_70396</name>
</gene>
<sequence length="74" mass="8133">MKPIFASLSKPSFSLPPLTSPVRSFSFLSFFLSSLLPLLPSPLHQPSLPIFRLCHLACSTPVSISSVRLLPRPE</sequence>
<dbReference type="RefSeq" id="XP_024689217.1">
    <property type="nucleotide sequence ID" value="XM_024842118.1"/>
</dbReference>
<organism evidence="1 2">
    <name type="scientific">Aspergillus campestris (strain IBT 28561)</name>
    <dbReference type="NCBI Taxonomy" id="1392248"/>
    <lineage>
        <taxon>Eukaryota</taxon>
        <taxon>Fungi</taxon>
        <taxon>Dikarya</taxon>
        <taxon>Ascomycota</taxon>
        <taxon>Pezizomycotina</taxon>
        <taxon>Eurotiomycetes</taxon>
        <taxon>Eurotiomycetidae</taxon>
        <taxon>Eurotiales</taxon>
        <taxon>Aspergillaceae</taxon>
        <taxon>Aspergillus</taxon>
        <taxon>Aspergillus subgen. Circumdati</taxon>
    </lineage>
</organism>
<keyword evidence="2" id="KW-1185">Reference proteome</keyword>
<reference evidence="1" key="1">
    <citation type="submission" date="2016-12" db="EMBL/GenBank/DDBJ databases">
        <title>The genomes of Aspergillus section Nigri reveals drivers in fungal speciation.</title>
        <authorList>
            <consortium name="DOE Joint Genome Institute"/>
            <person name="Vesth T.C."/>
            <person name="Nybo J."/>
            <person name="Theobald S."/>
            <person name="Brandl J."/>
            <person name="Frisvad J.C."/>
            <person name="Nielsen K.F."/>
            <person name="Lyhne E.K."/>
            <person name="Kogle M.E."/>
            <person name="Kuo A."/>
            <person name="Riley R."/>
            <person name="Clum A."/>
            <person name="Nolan M."/>
            <person name="Lipzen A."/>
            <person name="Salamov A."/>
            <person name="Henrissat B."/>
            <person name="Wiebenga A."/>
            <person name="De vries R.P."/>
            <person name="Grigoriev I.V."/>
            <person name="Mortensen U.H."/>
            <person name="Andersen M.R."/>
            <person name="Baker S.E."/>
        </authorList>
    </citation>
    <scope>NUCLEOTIDE SEQUENCE</scope>
    <source>
        <strain evidence="1">IBT 28561</strain>
    </source>
</reference>
<comment type="caution">
    <text evidence="1">The sequence shown here is derived from an EMBL/GenBank/DDBJ whole genome shotgun (WGS) entry which is preliminary data.</text>
</comment>
<proteinExistence type="predicted"/>
<evidence type="ECO:0000313" key="1">
    <source>
        <dbReference type="EMBL" id="PKY00623.1"/>
    </source>
</evidence>
<dbReference type="AlphaFoldDB" id="A0A2I1CSL9"/>
<evidence type="ECO:0000313" key="2">
    <source>
        <dbReference type="Proteomes" id="UP000234254"/>
    </source>
</evidence>
<accession>A0A2I1CSL9</accession>